<dbReference type="InterPro" id="IPR029052">
    <property type="entry name" value="Metallo-depent_PP-like"/>
</dbReference>
<gene>
    <name evidence="2" type="ORF">M0654_16150</name>
</gene>
<evidence type="ECO:0000259" key="1">
    <source>
        <dbReference type="Pfam" id="PF00149"/>
    </source>
</evidence>
<dbReference type="PANTHER" id="PTHR42850">
    <property type="entry name" value="METALLOPHOSPHOESTERASE"/>
    <property type="match status" value="1"/>
</dbReference>
<feature type="domain" description="Calcineurin-like phosphoesterase" evidence="1">
    <location>
        <begin position="19"/>
        <end position="216"/>
    </location>
</feature>
<dbReference type="Pfam" id="PF00149">
    <property type="entry name" value="Metallophos"/>
    <property type="match status" value="1"/>
</dbReference>
<organism evidence="2 3">
    <name type="scientific">Neorhizobium turbinariae</name>
    <dbReference type="NCBI Taxonomy" id="2937795"/>
    <lineage>
        <taxon>Bacteria</taxon>
        <taxon>Pseudomonadati</taxon>
        <taxon>Pseudomonadota</taxon>
        <taxon>Alphaproteobacteria</taxon>
        <taxon>Hyphomicrobiales</taxon>
        <taxon>Rhizobiaceae</taxon>
        <taxon>Rhizobium/Agrobacterium group</taxon>
        <taxon>Neorhizobium</taxon>
    </lineage>
</organism>
<dbReference type="EMBL" id="JALPRY010000018">
    <property type="protein sequence ID" value="MCK8781512.1"/>
    <property type="molecule type" value="Genomic_DNA"/>
</dbReference>
<comment type="caution">
    <text evidence="2">The sequence shown here is derived from an EMBL/GenBank/DDBJ whole genome shotgun (WGS) entry which is preliminary data.</text>
</comment>
<proteinExistence type="predicted"/>
<dbReference type="Proteomes" id="UP001202827">
    <property type="component" value="Unassembled WGS sequence"/>
</dbReference>
<protein>
    <submittedName>
        <fullName evidence="2">Serine/threonine protein phosphatase</fullName>
    </submittedName>
</protein>
<dbReference type="PANTHER" id="PTHR42850:SF4">
    <property type="entry name" value="ZINC-DEPENDENT ENDOPOLYPHOSPHATASE"/>
    <property type="match status" value="1"/>
</dbReference>
<dbReference type="SUPFAM" id="SSF56300">
    <property type="entry name" value="Metallo-dependent phosphatases"/>
    <property type="match status" value="1"/>
</dbReference>
<evidence type="ECO:0000313" key="2">
    <source>
        <dbReference type="EMBL" id="MCK8781512.1"/>
    </source>
</evidence>
<name>A0ABT0IUF1_9HYPH</name>
<keyword evidence="3" id="KW-1185">Reference proteome</keyword>
<reference evidence="2 3" key="1">
    <citation type="submission" date="2022-04" db="EMBL/GenBank/DDBJ databases">
        <title>Rhizobium coralii sp. nov., isolated from coral Turbinaria peltata.</title>
        <authorList>
            <person name="Sun H."/>
        </authorList>
    </citation>
    <scope>NUCLEOTIDE SEQUENCE [LARGE SCALE GENOMIC DNA]</scope>
    <source>
        <strain evidence="2 3">NTR19</strain>
    </source>
</reference>
<sequence length="246" mass="27462">MTKTTRRRIDLGPDEPLYPIYAIGDVHGSLDQLIAAEERIARDIQKTGQPGPVVLLGDYVDRGPNSGQVLDHLIRPSELKLRRVPICGNHDDLFARFLDQPEAYWDWLGIGGDRTLTSYGIDLTFLGNNKKTRMERLSYSLADAVPPAHKEFLAQLPTSLRIGRFVFVHAGIKPGVPLDQQDDEDLMWIRDPFLAEGPKMPFLVIHGHTPQPEPDRGPGRIGIDTGAYYSGKLTVLKLHGEQLSII</sequence>
<dbReference type="CDD" id="cd00144">
    <property type="entry name" value="MPP_PPP_family"/>
    <property type="match status" value="1"/>
</dbReference>
<accession>A0ABT0IUF1</accession>
<dbReference type="InterPro" id="IPR004843">
    <property type="entry name" value="Calcineurin-like_PHP"/>
</dbReference>
<dbReference type="InterPro" id="IPR050126">
    <property type="entry name" value="Ap4A_hydrolase"/>
</dbReference>
<dbReference type="Gene3D" id="3.60.21.10">
    <property type="match status" value="1"/>
</dbReference>
<dbReference type="RefSeq" id="WP_248683994.1">
    <property type="nucleotide sequence ID" value="NZ_JALPRY010000018.1"/>
</dbReference>
<evidence type="ECO:0000313" key="3">
    <source>
        <dbReference type="Proteomes" id="UP001202827"/>
    </source>
</evidence>